<comment type="caution">
    <text evidence="3">The sequence shown here is derived from an EMBL/GenBank/DDBJ whole genome shotgun (WGS) entry which is preliminary data.</text>
</comment>
<gene>
    <name evidence="3" type="ORF">TIFTF001_033290</name>
</gene>
<feature type="region of interest" description="Disordered" evidence="2">
    <location>
        <begin position="60"/>
        <end position="85"/>
    </location>
</feature>
<keyword evidence="4" id="KW-1185">Reference proteome</keyword>
<feature type="coiled-coil region" evidence="1">
    <location>
        <begin position="28"/>
        <end position="57"/>
    </location>
</feature>
<keyword evidence="1" id="KW-0175">Coiled coil</keyword>
<accession>A0AA88DYU4</accession>
<sequence>MFDGNFDPSTMEDHMKLFKVEAYKSCAAMELQHEQEAKEAEITLHEAENHLDSAMGAPMEVSPIRRGNGANGHGSHHGSSRSTDSITPWNLFESHQFDFSMEAAMDLNIILKSLSLSLPLS</sequence>
<dbReference type="PANTHER" id="PTHR37707">
    <property type="entry name" value="MATERNAL EFFECT EMBRYO ARREST 9"/>
    <property type="match status" value="1"/>
</dbReference>
<evidence type="ECO:0000313" key="3">
    <source>
        <dbReference type="EMBL" id="GMN64228.1"/>
    </source>
</evidence>
<proteinExistence type="predicted"/>
<protein>
    <submittedName>
        <fullName evidence="3">Uncharacterized protein</fullName>
    </submittedName>
</protein>
<evidence type="ECO:0000313" key="4">
    <source>
        <dbReference type="Proteomes" id="UP001187192"/>
    </source>
</evidence>
<evidence type="ECO:0000256" key="2">
    <source>
        <dbReference type="SAM" id="MobiDB-lite"/>
    </source>
</evidence>
<evidence type="ECO:0000256" key="1">
    <source>
        <dbReference type="SAM" id="Coils"/>
    </source>
</evidence>
<reference evidence="3" key="1">
    <citation type="submission" date="2023-07" db="EMBL/GenBank/DDBJ databases">
        <title>draft genome sequence of fig (Ficus carica).</title>
        <authorList>
            <person name="Takahashi T."/>
            <person name="Nishimura K."/>
        </authorList>
    </citation>
    <scope>NUCLEOTIDE SEQUENCE</scope>
</reference>
<organism evidence="3 4">
    <name type="scientific">Ficus carica</name>
    <name type="common">Common fig</name>
    <dbReference type="NCBI Taxonomy" id="3494"/>
    <lineage>
        <taxon>Eukaryota</taxon>
        <taxon>Viridiplantae</taxon>
        <taxon>Streptophyta</taxon>
        <taxon>Embryophyta</taxon>
        <taxon>Tracheophyta</taxon>
        <taxon>Spermatophyta</taxon>
        <taxon>Magnoliopsida</taxon>
        <taxon>eudicotyledons</taxon>
        <taxon>Gunneridae</taxon>
        <taxon>Pentapetalae</taxon>
        <taxon>rosids</taxon>
        <taxon>fabids</taxon>
        <taxon>Rosales</taxon>
        <taxon>Moraceae</taxon>
        <taxon>Ficeae</taxon>
        <taxon>Ficus</taxon>
    </lineage>
</organism>
<dbReference type="EMBL" id="BTGU01000172">
    <property type="protein sequence ID" value="GMN64228.1"/>
    <property type="molecule type" value="Genomic_DNA"/>
</dbReference>
<dbReference type="AlphaFoldDB" id="A0AA88DYU4"/>
<dbReference type="PANTHER" id="PTHR37707:SF1">
    <property type="entry name" value="MATERNAL EFFECT EMBRYO ARREST 9"/>
    <property type="match status" value="1"/>
</dbReference>
<dbReference type="Proteomes" id="UP001187192">
    <property type="component" value="Unassembled WGS sequence"/>
</dbReference>
<name>A0AA88DYU4_FICCA</name>